<protein>
    <submittedName>
        <fullName evidence="1">Uncharacterized protein</fullName>
    </submittedName>
</protein>
<dbReference type="AlphaFoldDB" id="A0A7W4YNH1"/>
<sequence>MQYKLMNASGASWPFWAEDGVCGHGDPVLPPELEVEATKWALQFEQHFDEQQGWPDEETAIAHRAEAERLLREIDDVLPADIITLDYWETAYRTP</sequence>
<gene>
    <name evidence="1" type="ORF">FHX49_001237</name>
</gene>
<dbReference type="RefSeq" id="WP_165139307.1">
    <property type="nucleotide sequence ID" value="NZ_CP049255.1"/>
</dbReference>
<evidence type="ECO:0000313" key="2">
    <source>
        <dbReference type="Proteomes" id="UP000529310"/>
    </source>
</evidence>
<proteinExistence type="predicted"/>
<comment type="caution">
    <text evidence="1">The sequence shown here is derived from an EMBL/GenBank/DDBJ whole genome shotgun (WGS) entry which is preliminary data.</text>
</comment>
<dbReference type="EMBL" id="JACHWQ010000002">
    <property type="protein sequence ID" value="MBB2975671.1"/>
    <property type="molecule type" value="Genomic_DNA"/>
</dbReference>
<name>A0A7W4YNH1_9MICO</name>
<evidence type="ECO:0000313" key="1">
    <source>
        <dbReference type="EMBL" id="MBB2975671.1"/>
    </source>
</evidence>
<keyword evidence="2" id="KW-1185">Reference proteome</keyword>
<reference evidence="1 2" key="1">
    <citation type="submission" date="2020-08" db="EMBL/GenBank/DDBJ databases">
        <title>Sequencing the genomes of 1000 actinobacteria strains.</title>
        <authorList>
            <person name="Klenk H.-P."/>
        </authorList>
    </citation>
    <scope>NUCLEOTIDE SEQUENCE [LARGE SCALE GENOMIC DNA]</scope>
    <source>
        <strain evidence="1 2">DSM 27099</strain>
    </source>
</reference>
<organism evidence="1 2">
    <name type="scientific">Microbacterium endophyticum</name>
    <dbReference type="NCBI Taxonomy" id="1526412"/>
    <lineage>
        <taxon>Bacteria</taxon>
        <taxon>Bacillati</taxon>
        <taxon>Actinomycetota</taxon>
        <taxon>Actinomycetes</taxon>
        <taxon>Micrococcales</taxon>
        <taxon>Microbacteriaceae</taxon>
        <taxon>Microbacterium</taxon>
    </lineage>
</organism>
<dbReference type="Proteomes" id="UP000529310">
    <property type="component" value="Unassembled WGS sequence"/>
</dbReference>
<accession>A0A7W4YNH1</accession>